<dbReference type="InterPro" id="IPR036117">
    <property type="entry name" value="DhaL_dom_sf"/>
</dbReference>
<dbReference type="InterPro" id="IPR050270">
    <property type="entry name" value="DegV_domain_contain"/>
</dbReference>
<gene>
    <name evidence="2" type="ORF">FE697_008490</name>
</gene>
<dbReference type="Pfam" id="PF21645">
    <property type="entry name" value="FakA-like_M"/>
    <property type="match status" value="1"/>
</dbReference>
<protein>
    <submittedName>
        <fullName evidence="2">DAK2 domain-containing protein</fullName>
    </submittedName>
</protein>
<dbReference type="PANTHER" id="PTHR33434">
    <property type="entry name" value="DEGV DOMAIN-CONTAINING PROTEIN DR_1986-RELATED"/>
    <property type="match status" value="1"/>
</dbReference>
<dbReference type="RefSeq" id="WP_149769138.1">
    <property type="nucleotide sequence ID" value="NZ_VDFQ02000002.1"/>
</dbReference>
<dbReference type="PROSITE" id="PS51480">
    <property type="entry name" value="DHAL"/>
    <property type="match status" value="1"/>
</dbReference>
<dbReference type="SUPFAM" id="SSF101473">
    <property type="entry name" value="DhaL-like"/>
    <property type="match status" value="1"/>
</dbReference>
<dbReference type="InterPro" id="IPR033470">
    <property type="entry name" value="FakA-like_C"/>
</dbReference>
<dbReference type="OrthoDB" id="9760324at2"/>
<dbReference type="Pfam" id="PF02734">
    <property type="entry name" value="Dak2"/>
    <property type="match status" value="1"/>
</dbReference>
<evidence type="ECO:0000313" key="3">
    <source>
        <dbReference type="Proteomes" id="UP000307768"/>
    </source>
</evidence>
<proteinExistence type="predicted"/>
<accession>A0A5Q6RZT4</accession>
<evidence type="ECO:0000313" key="2">
    <source>
        <dbReference type="EMBL" id="KAA1423618.1"/>
    </source>
</evidence>
<reference evidence="2 3" key="1">
    <citation type="submission" date="2019-09" db="EMBL/GenBank/DDBJ databases">
        <title>Mumia zhuanghuii sp. nov. isolated from the intestinal contents of plateau pika (Ochotona curzoniae) in the Qinghai-Tibet plateau of China.</title>
        <authorList>
            <person name="Tian Z."/>
        </authorList>
    </citation>
    <scope>NUCLEOTIDE SEQUENCE [LARGE SCALE GENOMIC DNA]</scope>
    <source>
        <strain evidence="3">350</strain>
    </source>
</reference>
<organism evidence="2 3">
    <name type="scientific">Mumia zhuanghuii</name>
    <dbReference type="NCBI Taxonomy" id="2585211"/>
    <lineage>
        <taxon>Bacteria</taxon>
        <taxon>Bacillati</taxon>
        <taxon>Actinomycetota</taxon>
        <taxon>Actinomycetes</taxon>
        <taxon>Propionibacteriales</taxon>
        <taxon>Nocardioidaceae</taxon>
        <taxon>Mumia</taxon>
    </lineage>
</organism>
<dbReference type="SMART" id="SM01120">
    <property type="entry name" value="Dak2"/>
    <property type="match status" value="1"/>
</dbReference>
<dbReference type="Gene3D" id="1.25.40.340">
    <property type="match status" value="1"/>
</dbReference>
<dbReference type="InterPro" id="IPR048394">
    <property type="entry name" value="FakA-like_M"/>
</dbReference>
<name>A0A5Q6RZT4_9ACTN</name>
<dbReference type="Proteomes" id="UP000307768">
    <property type="component" value="Unassembled WGS sequence"/>
</dbReference>
<dbReference type="SMART" id="SM01121">
    <property type="entry name" value="Dak1_2"/>
    <property type="match status" value="1"/>
</dbReference>
<dbReference type="EMBL" id="VDFQ02000002">
    <property type="protein sequence ID" value="KAA1423618.1"/>
    <property type="molecule type" value="Genomic_DNA"/>
</dbReference>
<sequence>MTTRLSPDSFAAWAQACTEALGQARVEIDALNVFPVPDGDTGTNVYVTFEAASEAMAAVEPGASLSALVRAYVDGALLGARGNSGVIMAQLLRASLPAIAEYEGGTAGPAAVAEAMSTAAAAAYAAVGHPVEGTILTVACRAAEAAHEAVAAGAGIDEMFGAAAAAAREALRRTPEQLERLARSGVVDAGGRALVVVLDTTDHLLTGRFVPDPAPFVAAPRLLDDDADHDLDPDGPAYEVMYLLDAPDDAIGRLRTRLDGLGDCLVVVGGDRLWNVHVHVDDVGAAIEAGIEAGRPYRIAVTHFAEQRGRTSATGSRAVVAIAAGPGLASLFSDAGAVVVTTTVGAHVGVSTVLDTILDCGADDVVVLPNSRDFRTVCDAAAAQAREAGVHATVIPSWTQVQGLSAIAVHDPGQAFDDDVVAMTSAARGTQHGAITVATETGMTMAGPCLVGDVLGVVDAEFSMIGDEQAEVARLVLDRLMSGSAELVTLVTGAGLDPDVVPRLERWLRARRPDVELVVYDGGQERYPLLVAVE</sequence>
<comment type="caution">
    <text evidence="2">The sequence shown here is derived from an EMBL/GenBank/DDBJ whole genome shotgun (WGS) entry which is preliminary data.</text>
</comment>
<dbReference type="GO" id="GO:0004371">
    <property type="term" value="F:glycerone kinase activity"/>
    <property type="evidence" value="ECO:0007669"/>
    <property type="project" value="InterPro"/>
</dbReference>
<dbReference type="Pfam" id="PF13684">
    <property type="entry name" value="FakA-like_C"/>
    <property type="match status" value="1"/>
</dbReference>
<dbReference type="InterPro" id="IPR004007">
    <property type="entry name" value="DhaL_dom"/>
</dbReference>
<dbReference type="AlphaFoldDB" id="A0A5Q6RZT4"/>
<dbReference type="GO" id="GO:0006071">
    <property type="term" value="P:glycerol metabolic process"/>
    <property type="evidence" value="ECO:0007669"/>
    <property type="project" value="InterPro"/>
</dbReference>
<dbReference type="NCBIfam" id="TIGR03599">
    <property type="entry name" value="YloV"/>
    <property type="match status" value="1"/>
</dbReference>
<dbReference type="PANTHER" id="PTHR33434:SF4">
    <property type="entry name" value="PHOSPHATASE PROTEIN"/>
    <property type="match status" value="1"/>
</dbReference>
<dbReference type="InterPro" id="IPR019986">
    <property type="entry name" value="YloV-like"/>
</dbReference>
<evidence type="ECO:0000259" key="1">
    <source>
        <dbReference type="PROSITE" id="PS51480"/>
    </source>
</evidence>
<feature type="domain" description="DhaL" evidence="1">
    <location>
        <begin position="8"/>
        <end position="203"/>
    </location>
</feature>